<name>A0A9P4IBM0_9PEZI</name>
<reference evidence="1" key="1">
    <citation type="journal article" date="2020" name="Stud. Mycol.">
        <title>101 Dothideomycetes genomes: a test case for predicting lifestyles and emergence of pathogens.</title>
        <authorList>
            <person name="Haridas S."/>
            <person name="Albert R."/>
            <person name="Binder M."/>
            <person name="Bloem J."/>
            <person name="Labutti K."/>
            <person name="Salamov A."/>
            <person name="Andreopoulos B."/>
            <person name="Baker S."/>
            <person name="Barry K."/>
            <person name="Bills G."/>
            <person name="Bluhm B."/>
            <person name="Cannon C."/>
            <person name="Castanera R."/>
            <person name="Culley D."/>
            <person name="Daum C."/>
            <person name="Ezra D."/>
            <person name="Gonzalez J."/>
            <person name="Henrissat B."/>
            <person name="Kuo A."/>
            <person name="Liang C."/>
            <person name="Lipzen A."/>
            <person name="Lutzoni F."/>
            <person name="Magnuson J."/>
            <person name="Mondo S."/>
            <person name="Nolan M."/>
            <person name="Ohm R."/>
            <person name="Pangilinan J."/>
            <person name="Park H.-J."/>
            <person name="Ramirez L."/>
            <person name="Alfaro M."/>
            <person name="Sun H."/>
            <person name="Tritt A."/>
            <person name="Yoshinaga Y."/>
            <person name="Zwiers L.-H."/>
            <person name="Turgeon B."/>
            <person name="Goodwin S."/>
            <person name="Spatafora J."/>
            <person name="Crous P."/>
            <person name="Grigoriev I."/>
        </authorList>
    </citation>
    <scope>NUCLEOTIDE SEQUENCE</scope>
    <source>
        <strain evidence="1">CBS 133067</strain>
    </source>
</reference>
<dbReference type="OrthoDB" id="4456803at2759"/>
<keyword evidence="2" id="KW-1185">Reference proteome</keyword>
<comment type="caution">
    <text evidence="1">The sequence shown here is derived from an EMBL/GenBank/DDBJ whole genome shotgun (WGS) entry which is preliminary data.</text>
</comment>
<dbReference type="EMBL" id="ML978132">
    <property type="protein sequence ID" value="KAF2095296.1"/>
    <property type="molecule type" value="Genomic_DNA"/>
</dbReference>
<gene>
    <name evidence="1" type="ORF">NA57DRAFT_79785</name>
</gene>
<dbReference type="AlphaFoldDB" id="A0A9P4IBM0"/>
<evidence type="ECO:0000313" key="2">
    <source>
        <dbReference type="Proteomes" id="UP000799772"/>
    </source>
</evidence>
<protein>
    <submittedName>
        <fullName evidence="1">Uncharacterized protein</fullName>
    </submittedName>
</protein>
<organism evidence="1 2">
    <name type="scientific">Rhizodiscina lignyota</name>
    <dbReference type="NCBI Taxonomy" id="1504668"/>
    <lineage>
        <taxon>Eukaryota</taxon>
        <taxon>Fungi</taxon>
        <taxon>Dikarya</taxon>
        <taxon>Ascomycota</taxon>
        <taxon>Pezizomycotina</taxon>
        <taxon>Dothideomycetes</taxon>
        <taxon>Pleosporomycetidae</taxon>
        <taxon>Aulographales</taxon>
        <taxon>Rhizodiscinaceae</taxon>
        <taxon>Rhizodiscina</taxon>
    </lineage>
</organism>
<sequence>MTFPLLFCIAEEAKPFARKALSTGYFNLAESRVCPTKRTGLKDDEPLETEFIGASKEECQQFSLEKARPPQVNFIEYDIIAVVDARSAKDDTLLLQYYAQQLDPPYEDPIEYEKFGPLPPKLNVWYDFRIDYKDAFTVIASLTEGPFETMHPTYFGLKDELTDERGIFNVAEAEFLLSGGDLERLGIPK</sequence>
<accession>A0A9P4IBM0</accession>
<dbReference type="Proteomes" id="UP000799772">
    <property type="component" value="Unassembled WGS sequence"/>
</dbReference>
<proteinExistence type="predicted"/>
<evidence type="ECO:0000313" key="1">
    <source>
        <dbReference type="EMBL" id="KAF2095296.1"/>
    </source>
</evidence>